<dbReference type="Pfam" id="PF00535">
    <property type="entry name" value="Glycos_transf_2"/>
    <property type="match status" value="1"/>
</dbReference>
<dbReference type="PANTHER" id="PTHR22916:SF3">
    <property type="entry name" value="UDP-GLCNAC:BETAGAL BETA-1,3-N-ACETYLGLUCOSAMINYLTRANSFERASE-LIKE PROTEIN 1"/>
    <property type="match status" value="1"/>
</dbReference>
<dbReference type="GO" id="GO:0016757">
    <property type="term" value="F:glycosyltransferase activity"/>
    <property type="evidence" value="ECO:0007669"/>
    <property type="project" value="UniProtKB-KW"/>
</dbReference>
<dbReference type="CDD" id="cd00761">
    <property type="entry name" value="Glyco_tranf_GTA_type"/>
    <property type="match status" value="1"/>
</dbReference>
<keyword evidence="2" id="KW-0808">Transferase</keyword>
<dbReference type="InterPro" id="IPR029044">
    <property type="entry name" value="Nucleotide-diphossugar_trans"/>
</dbReference>
<name>A0ABZ3C0J7_9GAMM</name>
<feature type="domain" description="Glycosyltransferase 2-like" evidence="1">
    <location>
        <begin position="4"/>
        <end position="144"/>
    </location>
</feature>
<accession>A0ABZ3C0J7</accession>
<organism evidence="2 3">
    <name type="scientific">Ignatzschineria larvae DSM 13226</name>
    <dbReference type="NCBI Taxonomy" id="1111732"/>
    <lineage>
        <taxon>Bacteria</taxon>
        <taxon>Pseudomonadati</taxon>
        <taxon>Pseudomonadota</taxon>
        <taxon>Gammaproteobacteria</taxon>
        <taxon>Cardiobacteriales</taxon>
        <taxon>Ignatzschineriaceae</taxon>
        <taxon>Ignatzschineria</taxon>
    </lineage>
</organism>
<keyword evidence="3" id="KW-1185">Reference proteome</keyword>
<proteinExistence type="predicted"/>
<evidence type="ECO:0000313" key="3">
    <source>
        <dbReference type="Proteomes" id="UP001449178"/>
    </source>
</evidence>
<dbReference type="InterPro" id="IPR001173">
    <property type="entry name" value="Glyco_trans_2-like"/>
</dbReference>
<dbReference type="SUPFAM" id="SSF53448">
    <property type="entry name" value="Nucleotide-diphospho-sugar transferases"/>
    <property type="match status" value="1"/>
</dbReference>
<dbReference type="PANTHER" id="PTHR22916">
    <property type="entry name" value="GLYCOSYLTRANSFERASE"/>
    <property type="match status" value="1"/>
</dbReference>
<protein>
    <submittedName>
        <fullName evidence="2">Glycosyltransferase family 2 protein</fullName>
        <ecNumber evidence="2">2.4.-.-</ecNumber>
    </submittedName>
</protein>
<dbReference type="RefSeq" id="WP_026879218.1">
    <property type="nucleotide sequence ID" value="NZ_AZOD01000028.1"/>
</dbReference>
<dbReference type="Proteomes" id="UP001449178">
    <property type="component" value="Chromosome"/>
</dbReference>
<evidence type="ECO:0000259" key="1">
    <source>
        <dbReference type="Pfam" id="PF00535"/>
    </source>
</evidence>
<evidence type="ECO:0000313" key="2">
    <source>
        <dbReference type="EMBL" id="WZW87919.1"/>
    </source>
</evidence>
<dbReference type="EC" id="2.4.-.-" evidence="2"/>
<dbReference type="EMBL" id="CP150637">
    <property type="protein sequence ID" value="WZW87919.1"/>
    <property type="molecule type" value="Genomic_DNA"/>
</dbReference>
<keyword evidence="2" id="KW-0328">Glycosyltransferase</keyword>
<sequence>MKVSIITPCHNSNQELIDTIKSVQAQSFKNYEHIIIDDCSNKPFSQELLEIIDNDPKIVFIKRSWNAGPAVTRNRGISEAKGKYVAFLDADDTWLPDKLEKQVAFMEETQCPLSYTNYDVVDEDGKYCGTRKAPTELPYNELIRVNRIGCLTAMYNTEICGKQYMPNILKRQDYGLWLQITKKIGPAKGIDEVLAKYRSSKNSLSGNKLKVLKYQWRLYREIENLSLAKSLYCLVNHAWNGISRKA</sequence>
<gene>
    <name evidence="2" type="ORF">WMO13_00635</name>
</gene>
<reference evidence="2 3" key="1">
    <citation type="submission" date="2024-03" db="EMBL/GenBank/DDBJ databases">
        <title>Complete Genome Sequence and Annotation of Ignatzschineria larvae DSM 13226.</title>
        <authorList>
            <person name="Cantrell E."/>
            <person name="Burcham Z.M."/>
        </authorList>
    </citation>
    <scope>NUCLEOTIDE SEQUENCE [LARGE SCALE GENOMIC DNA]</scope>
    <source>
        <strain evidence="2 3">DSM 13226</strain>
    </source>
</reference>
<dbReference type="Gene3D" id="3.90.550.10">
    <property type="entry name" value="Spore Coat Polysaccharide Biosynthesis Protein SpsA, Chain A"/>
    <property type="match status" value="1"/>
</dbReference>